<reference evidence="1 2" key="1">
    <citation type="submission" date="2010-12" db="EMBL/GenBank/DDBJ databases">
        <authorList>
            <person name="Muzny D."/>
            <person name="Qin X."/>
            <person name="Deng J."/>
            <person name="Jiang H."/>
            <person name="Liu Y."/>
            <person name="Qu J."/>
            <person name="Song X.-Z."/>
            <person name="Zhang L."/>
            <person name="Thornton R."/>
            <person name="Coyle M."/>
            <person name="Francisco L."/>
            <person name="Jackson L."/>
            <person name="Javaid M."/>
            <person name="Korchina V."/>
            <person name="Kovar C."/>
            <person name="Mata R."/>
            <person name="Mathew T."/>
            <person name="Ngo R."/>
            <person name="Nguyen L."/>
            <person name="Nguyen N."/>
            <person name="Okwuonu G."/>
            <person name="Ongeri F."/>
            <person name="Pham C."/>
            <person name="Simmons D."/>
            <person name="Wilczek-Boney K."/>
            <person name="Hale W."/>
            <person name="Jakkamsetti A."/>
            <person name="Pham P."/>
            <person name="Ruth R."/>
            <person name="San Lucas F."/>
            <person name="Warren J."/>
            <person name="Zhang J."/>
            <person name="Zhao Z."/>
            <person name="Zhou C."/>
            <person name="Zhu D."/>
            <person name="Lee S."/>
            <person name="Bess C."/>
            <person name="Blankenburg K."/>
            <person name="Forbes L."/>
            <person name="Fu Q."/>
            <person name="Gubbala S."/>
            <person name="Hirani K."/>
            <person name="Jayaseelan J.C."/>
            <person name="Lara F."/>
            <person name="Munidasa M."/>
            <person name="Palculict T."/>
            <person name="Patil S."/>
            <person name="Pu L.-L."/>
            <person name="Saada N."/>
            <person name="Tang L."/>
            <person name="Weissenberger G."/>
            <person name="Zhu Y."/>
            <person name="Hemphill L."/>
            <person name="Shang Y."/>
            <person name="Youmans B."/>
            <person name="Ayvaz T."/>
            <person name="Ross M."/>
            <person name="Santibanez J."/>
            <person name="Aqrawi P."/>
            <person name="Gross S."/>
            <person name="Joshi V."/>
            <person name="Fowler G."/>
            <person name="Nazareth L."/>
            <person name="Reid J."/>
            <person name="Worley K."/>
            <person name="Petrosino J."/>
            <person name="Highlander S."/>
            <person name="Gibbs R."/>
        </authorList>
    </citation>
    <scope>NUCLEOTIDE SEQUENCE [LARGE SCALE GENOMIC DNA]</scope>
    <source>
        <strain evidence="1 2">ATCC 700779</strain>
    </source>
</reference>
<evidence type="ECO:0000313" key="1">
    <source>
        <dbReference type="EMBL" id="EFX36232.1"/>
    </source>
</evidence>
<keyword evidence="2" id="KW-1185">Reference proteome</keyword>
<proteinExistence type="predicted"/>
<organism evidence="1 2">
    <name type="scientific">Streptococcus infantis ATCC 700779</name>
    <dbReference type="NCBI Taxonomy" id="889204"/>
    <lineage>
        <taxon>Bacteria</taxon>
        <taxon>Bacillati</taxon>
        <taxon>Bacillota</taxon>
        <taxon>Bacilli</taxon>
        <taxon>Lactobacillales</taxon>
        <taxon>Streptococcaceae</taxon>
        <taxon>Streptococcus</taxon>
    </lineage>
</organism>
<dbReference type="AlphaFoldDB" id="E8K1Q5"/>
<evidence type="ECO:0000313" key="2">
    <source>
        <dbReference type="Proteomes" id="UP000002815"/>
    </source>
</evidence>
<name>E8K1Q5_9STRE</name>
<dbReference type="HOGENOM" id="CLU_173680_0_0_9"/>
<comment type="caution">
    <text evidence="1">The sequence shown here is derived from an EMBL/GenBank/DDBJ whole genome shotgun (WGS) entry which is preliminary data.</text>
</comment>
<protein>
    <submittedName>
        <fullName evidence="1">Uncharacterized protein</fullName>
    </submittedName>
</protein>
<sequence>MMLLLNLSTLYLYNGDKLLCKQLWYTLLEKAKISRQYDTLAFSYIRIGICTNDAQLIQNGLSLAKLVKDELLLTELEREVDIFVNKKESH</sequence>
<dbReference type="EMBL" id="AEVD01000011">
    <property type="protein sequence ID" value="EFX36232.1"/>
    <property type="molecule type" value="Genomic_DNA"/>
</dbReference>
<dbReference type="Proteomes" id="UP000002815">
    <property type="component" value="Unassembled WGS sequence"/>
</dbReference>
<accession>E8K1Q5</accession>
<gene>
    <name evidence="1" type="ORF">HMPREF9423_1418</name>
</gene>
<dbReference type="eggNOG" id="ENOG50304EY">
    <property type="taxonomic scope" value="Bacteria"/>
</dbReference>